<evidence type="ECO:0000313" key="9">
    <source>
        <dbReference type="EMBL" id="RJX39548.1"/>
    </source>
</evidence>
<feature type="transmembrane region" description="Helical" evidence="7">
    <location>
        <begin position="34"/>
        <end position="54"/>
    </location>
</feature>
<evidence type="ECO:0000313" key="10">
    <source>
        <dbReference type="Proteomes" id="UP000267798"/>
    </source>
</evidence>
<protein>
    <submittedName>
        <fullName evidence="9">Sensor histidine kinase</fullName>
    </submittedName>
</protein>
<keyword evidence="10" id="KW-1185">Reference proteome</keyword>
<feature type="domain" description="HAMP" evidence="8">
    <location>
        <begin position="326"/>
        <end position="378"/>
    </location>
</feature>
<dbReference type="CDD" id="cd06225">
    <property type="entry name" value="HAMP"/>
    <property type="match status" value="1"/>
</dbReference>
<keyword evidence="6 7" id="KW-0472">Membrane</keyword>
<keyword evidence="2" id="KW-1003">Cell membrane</keyword>
<keyword evidence="7" id="KW-1133">Transmembrane helix</keyword>
<dbReference type="InterPro" id="IPR003660">
    <property type="entry name" value="HAMP_dom"/>
</dbReference>
<dbReference type="CDD" id="cd18774">
    <property type="entry name" value="PDC2_HK_sensor"/>
    <property type="match status" value="1"/>
</dbReference>
<dbReference type="GO" id="GO:0000155">
    <property type="term" value="F:phosphorelay sensor kinase activity"/>
    <property type="evidence" value="ECO:0007669"/>
    <property type="project" value="InterPro"/>
</dbReference>
<name>A0A3A6PJW4_9BACL</name>
<accession>A0A3A6PJW4</accession>
<dbReference type="Proteomes" id="UP000267798">
    <property type="component" value="Unassembled WGS sequence"/>
</dbReference>
<dbReference type="Pfam" id="PF06580">
    <property type="entry name" value="His_kinase"/>
    <property type="match status" value="1"/>
</dbReference>
<dbReference type="SUPFAM" id="SSF55874">
    <property type="entry name" value="ATPase domain of HSP90 chaperone/DNA topoisomerase II/histidine kinase"/>
    <property type="match status" value="1"/>
</dbReference>
<dbReference type="InterPro" id="IPR003594">
    <property type="entry name" value="HATPase_dom"/>
</dbReference>
<evidence type="ECO:0000259" key="8">
    <source>
        <dbReference type="PROSITE" id="PS50885"/>
    </source>
</evidence>
<dbReference type="Gene3D" id="6.10.340.10">
    <property type="match status" value="1"/>
</dbReference>
<dbReference type="PANTHER" id="PTHR34220:SF7">
    <property type="entry name" value="SENSOR HISTIDINE KINASE YPDA"/>
    <property type="match status" value="1"/>
</dbReference>
<keyword evidence="7" id="KW-0812">Transmembrane</keyword>
<dbReference type="SMART" id="SM00304">
    <property type="entry name" value="HAMP"/>
    <property type="match status" value="1"/>
</dbReference>
<evidence type="ECO:0000256" key="3">
    <source>
        <dbReference type="ARBA" id="ARBA00022553"/>
    </source>
</evidence>
<evidence type="ECO:0000256" key="1">
    <source>
        <dbReference type="ARBA" id="ARBA00004651"/>
    </source>
</evidence>
<sequence>MIGIGFIRKGRTKRLQKVWTTLSSAYRQRIQIRLTLYFLLILVPLVGISLFSNISSMDILEKQTDERTETSLQSVLDNIDISLQDLENLIVLLSMDYSIKPILHEANAILLTSDLYGLYSVMDRLTNVVAINGHIREVSILHSASGMLISTQYGARILEHDNESWYQAVLKANGKTVLYNPLPGEENLFGLETISFMRLMDLQNKEDAANVLVLTVDRGLLQERIQSVQPSPGSSIYLYSADGELVAGTDQNYLRDEWGDSSSGEKRAGKDMLVWRMQSESTGWSIVMIQPELELYQKSRQLSQITNLIIGISIILALFISYGVYKWISSPLRELIFGMKQMRMGKLSIRLTRKRSDEFGALTDAFNQMIAEQQLLIRDVYEHQLQSSKTELKFLHSQINPHFLYNTLDSIYWTAKNYDVNEISEMVLNLSKFFRLSLSKGREVFTVAETVTHLEYYLRVQQFRFMDQFTVRFDIAEDTKELRVLKLLLQPVVENAILHGLEKRGTGGELVISSSLQEGSLCLTVKDNGMGISEERLDFIRSEIEKLNRQENLVTITENSVKDLFGIRNVVGRMKLYYGIDAMLFMDSVWQEGTTITLQIPLERLMEKPA</sequence>
<evidence type="ECO:0000256" key="7">
    <source>
        <dbReference type="SAM" id="Phobius"/>
    </source>
</evidence>
<keyword evidence="3" id="KW-0597">Phosphoprotein</keyword>
<reference evidence="9 10" key="1">
    <citation type="submission" date="2018-09" db="EMBL/GenBank/DDBJ databases">
        <title>Paenibacillus aracenensis nov. sp. isolated from a cave in southern Spain.</title>
        <authorList>
            <person name="Jurado V."/>
            <person name="Gutierrez-Patricio S."/>
            <person name="Gonzalez-Pimentel J.L."/>
            <person name="Miller A.Z."/>
            <person name="Laiz L."/>
            <person name="Saiz-Jimenez C."/>
        </authorList>
    </citation>
    <scope>NUCLEOTIDE SEQUENCE [LARGE SCALE GENOMIC DNA]</scope>
    <source>
        <strain evidence="9 10">JCM 19203</strain>
    </source>
</reference>
<dbReference type="PROSITE" id="PS50885">
    <property type="entry name" value="HAMP"/>
    <property type="match status" value="1"/>
</dbReference>
<dbReference type="PANTHER" id="PTHR34220">
    <property type="entry name" value="SENSOR HISTIDINE KINASE YPDA"/>
    <property type="match status" value="1"/>
</dbReference>
<dbReference type="InterPro" id="IPR050640">
    <property type="entry name" value="Bact_2-comp_sensor_kinase"/>
</dbReference>
<evidence type="ECO:0000256" key="5">
    <source>
        <dbReference type="ARBA" id="ARBA00022777"/>
    </source>
</evidence>
<dbReference type="InterPro" id="IPR036890">
    <property type="entry name" value="HATPase_C_sf"/>
</dbReference>
<keyword evidence="5 9" id="KW-0418">Kinase</keyword>
<comment type="subcellular location">
    <subcellularLocation>
        <location evidence="1">Cell membrane</location>
        <topology evidence="1">Multi-pass membrane protein</topology>
    </subcellularLocation>
</comment>
<dbReference type="Pfam" id="PF02518">
    <property type="entry name" value="HATPase_c"/>
    <property type="match status" value="1"/>
</dbReference>
<dbReference type="Pfam" id="PF00672">
    <property type="entry name" value="HAMP"/>
    <property type="match status" value="1"/>
</dbReference>
<evidence type="ECO:0000256" key="4">
    <source>
        <dbReference type="ARBA" id="ARBA00022679"/>
    </source>
</evidence>
<dbReference type="GO" id="GO:0005886">
    <property type="term" value="C:plasma membrane"/>
    <property type="evidence" value="ECO:0007669"/>
    <property type="project" value="UniProtKB-SubCell"/>
</dbReference>
<proteinExistence type="predicted"/>
<keyword evidence="4" id="KW-0808">Transferase</keyword>
<gene>
    <name evidence="9" type="ORF">D3P09_09005</name>
</gene>
<comment type="caution">
    <text evidence="9">The sequence shown here is derived from an EMBL/GenBank/DDBJ whole genome shotgun (WGS) entry which is preliminary data.</text>
</comment>
<dbReference type="EMBL" id="QXQB01000002">
    <property type="protein sequence ID" value="RJX39548.1"/>
    <property type="molecule type" value="Genomic_DNA"/>
</dbReference>
<dbReference type="OrthoDB" id="9776552at2"/>
<evidence type="ECO:0000256" key="2">
    <source>
        <dbReference type="ARBA" id="ARBA00022475"/>
    </source>
</evidence>
<feature type="transmembrane region" description="Helical" evidence="7">
    <location>
        <begin position="305"/>
        <end position="325"/>
    </location>
</feature>
<organism evidence="9 10">
    <name type="scientific">Paenibacillus pinisoli</name>
    <dbReference type="NCBI Taxonomy" id="1276110"/>
    <lineage>
        <taxon>Bacteria</taxon>
        <taxon>Bacillati</taxon>
        <taxon>Bacillota</taxon>
        <taxon>Bacilli</taxon>
        <taxon>Bacillales</taxon>
        <taxon>Paenibacillaceae</taxon>
        <taxon>Paenibacillus</taxon>
    </lineage>
</organism>
<dbReference type="InterPro" id="IPR010559">
    <property type="entry name" value="Sig_transdc_His_kin_internal"/>
</dbReference>
<dbReference type="AlphaFoldDB" id="A0A3A6PJW4"/>
<dbReference type="Gene3D" id="3.30.565.10">
    <property type="entry name" value="Histidine kinase-like ATPase, C-terminal domain"/>
    <property type="match status" value="1"/>
</dbReference>
<evidence type="ECO:0000256" key="6">
    <source>
        <dbReference type="ARBA" id="ARBA00023136"/>
    </source>
</evidence>
<dbReference type="SUPFAM" id="SSF158472">
    <property type="entry name" value="HAMP domain-like"/>
    <property type="match status" value="1"/>
</dbReference>